<evidence type="ECO:0000256" key="1">
    <source>
        <dbReference type="ARBA" id="ARBA00036993"/>
    </source>
</evidence>
<dbReference type="PANTHER" id="PTHR15854:SF4">
    <property type="entry name" value="PEROXYNITRITE ISOMERASE THAP4"/>
    <property type="match status" value="1"/>
</dbReference>
<gene>
    <name evidence="4" type="primary">LOC113204479</name>
</gene>
<accession>A0A6J1S2I9</accession>
<dbReference type="InterPro" id="IPR014878">
    <property type="entry name" value="THAP4-like_heme-bd"/>
</dbReference>
<name>A0A6J1S2I9_FRAOC</name>
<dbReference type="InterPro" id="IPR012674">
    <property type="entry name" value="Calycin"/>
</dbReference>
<dbReference type="OrthoDB" id="58529at2759"/>
<feature type="domain" description="THAP4-like heme-binding" evidence="2">
    <location>
        <begin position="63"/>
        <end position="214"/>
    </location>
</feature>
<protein>
    <submittedName>
        <fullName evidence="4">Peroxynitrite isomerase THAP4 isoform X1</fullName>
    </submittedName>
</protein>
<dbReference type="Pfam" id="PF08768">
    <property type="entry name" value="THAP4_heme-bd"/>
    <property type="match status" value="1"/>
</dbReference>
<keyword evidence="3" id="KW-1185">Reference proteome</keyword>
<comment type="catalytic activity">
    <reaction evidence="1">
        <text>peroxynitrite = nitrate</text>
        <dbReference type="Rhea" id="RHEA:63116"/>
        <dbReference type="ChEBI" id="CHEBI:17632"/>
        <dbReference type="ChEBI" id="CHEBI:25941"/>
    </reaction>
    <physiologicalReaction direction="left-to-right" evidence="1">
        <dbReference type="Rhea" id="RHEA:63117"/>
    </physiologicalReaction>
</comment>
<sequence length="216" mass="24129">MPKGVRRFLTSARKRHRHYGKLKLRATSSTGESGSDPALTATCKAVLGTAVQILQGKPVNEAIKPLLWLLGKWESSEGNGSFPSISPFKYGERIEFYSLGQPMVNYSSFTWHLEKKNPMHLESGFLRINPGTQQVAFMLAHNFGLTTVEEGEVVDHKITLTSKSVSRMSWAKGPSVTKISRNFSLIDDNTLEQVVFMETANTPLCEHLKIVYNRVS</sequence>
<dbReference type="GeneID" id="113204479"/>
<proteinExistence type="predicted"/>
<dbReference type="KEGG" id="foc:113204479"/>
<evidence type="ECO:0000313" key="4">
    <source>
        <dbReference type="RefSeq" id="XP_026275434.2"/>
    </source>
</evidence>
<keyword evidence="4" id="KW-0413">Isomerase</keyword>
<reference evidence="4" key="1">
    <citation type="submission" date="2025-08" db="UniProtKB">
        <authorList>
            <consortium name="RefSeq"/>
        </authorList>
    </citation>
    <scope>IDENTIFICATION</scope>
    <source>
        <tissue evidence="4">Whole organism</tissue>
    </source>
</reference>
<dbReference type="Proteomes" id="UP000504606">
    <property type="component" value="Unplaced"/>
</dbReference>
<evidence type="ECO:0000259" key="2">
    <source>
        <dbReference type="Pfam" id="PF08768"/>
    </source>
</evidence>
<dbReference type="GO" id="GO:0016853">
    <property type="term" value="F:isomerase activity"/>
    <property type="evidence" value="ECO:0007669"/>
    <property type="project" value="UniProtKB-KW"/>
</dbReference>
<organism evidence="3 4">
    <name type="scientific">Frankliniella occidentalis</name>
    <name type="common">Western flower thrips</name>
    <name type="synonym">Euthrips occidentalis</name>
    <dbReference type="NCBI Taxonomy" id="133901"/>
    <lineage>
        <taxon>Eukaryota</taxon>
        <taxon>Metazoa</taxon>
        <taxon>Ecdysozoa</taxon>
        <taxon>Arthropoda</taxon>
        <taxon>Hexapoda</taxon>
        <taxon>Insecta</taxon>
        <taxon>Pterygota</taxon>
        <taxon>Neoptera</taxon>
        <taxon>Paraneoptera</taxon>
        <taxon>Thysanoptera</taxon>
        <taxon>Terebrantia</taxon>
        <taxon>Thripoidea</taxon>
        <taxon>Thripidae</taxon>
        <taxon>Frankliniella</taxon>
    </lineage>
</organism>
<dbReference type="InterPro" id="IPR045165">
    <property type="entry name" value="Nitrobindin"/>
</dbReference>
<dbReference type="PANTHER" id="PTHR15854">
    <property type="entry name" value="THAP4 PROTEIN"/>
    <property type="match status" value="1"/>
</dbReference>
<dbReference type="RefSeq" id="XP_026275434.2">
    <property type="nucleotide sequence ID" value="XM_026419649.2"/>
</dbReference>
<evidence type="ECO:0000313" key="3">
    <source>
        <dbReference type="Proteomes" id="UP000504606"/>
    </source>
</evidence>
<dbReference type="Gene3D" id="2.40.128.20">
    <property type="match status" value="1"/>
</dbReference>
<dbReference type="AlphaFoldDB" id="A0A6J1S2I9"/>
<dbReference type="CDD" id="cd07828">
    <property type="entry name" value="lipocalin_heme-bd-THAP4-like"/>
    <property type="match status" value="1"/>
</dbReference>
<dbReference type="SUPFAM" id="SSF50814">
    <property type="entry name" value="Lipocalins"/>
    <property type="match status" value="1"/>
</dbReference>